<dbReference type="AlphaFoldDB" id="A0A840BUK3"/>
<proteinExistence type="predicted"/>
<evidence type="ECO:0000313" key="5">
    <source>
        <dbReference type="Proteomes" id="UP000561045"/>
    </source>
</evidence>
<accession>A0A840BUK3</accession>
<feature type="domain" description="SPOR" evidence="3">
    <location>
        <begin position="173"/>
        <end position="243"/>
    </location>
</feature>
<reference evidence="4 5" key="1">
    <citation type="submission" date="2020-08" db="EMBL/GenBank/DDBJ databases">
        <title>Genomic Encyclopedia of Type Strains, Phase IV (KMG-IV): sequencing the most valuable type-strain genomes for metagenomic binning, comparative biology and taxonomic classification.</title>
        <authorList>
            <person name="Goeker M."/>
        </authorList>
    </citation>
    <scope>NUCLEOTIDE SEQUENCE [LARGE SCALE GENOMIC DNA]</scope>
    <source>
        <strain evidence="4 5">DSM 106739</strain>
    </source>
</reference>
<dbReference type="GO" id="GO:0042834">
    <property type="term" value="F:peptidoglycan binding"/>
    <property type="evidence" value="ECO:0007669"/>
    <property type="project" value="InterPro"/>
</dbReference>
<feature type="compositionally biased region" description="Low complexity" evidence="1">
    <location>
        <begin position="126"/>
        <end position="139"/>
    </location>
</feature>
<dbReference type="PROSITE" id="PS51724">
    <property type="entry name" value="SPOR"/>
    <property type="match status" value="1"/>
</dbReference>
<dbReference type="SUPFAM" id="SSF110997">
    <property type="entry name" value="Sporulation related repeat"/>
    <property type="match status" value="1"/>
</dbReference>
<dbReference type="Pfam" id="PF05036">
    <property type="entry name" value="SPOR"/>
    <property type="match status" value="1"/>
</dbReference>
<evidence type="ECO:0000256" key="2">
    <source>
        <dbReference type="SAM" id="Phobius"/>
    </source>
</evidence>
<gene>
    <name evidence="4" type="ORF">GGR36_003822</name>
</gene>
<keyword evidence="2" id="KW-0472">Membrane</keyword>
<evidence type="ECO:0000256" key="1">
    <source>
        <dbReference type="SAM" id="MobiDB-lite"/>
    </source>
</evidence>
<dbReference type="EMBL" id="JACIET010000002">
    <property type="protein sequence ID" value="MBB4014476.1"/>
    <property type="molecule type" value="Genomic_DNA"/>
</dbReference>
<organism evidence="4 5">
    <name type="scientific">Niveibacterium umoris</name>
    <dbReference type="NCBI Taxonomy" id="1193620"/>
    <lineage>
        <taxon>Bacteria</taxon>
        <taxon>Pseudomonadati</taxon>
        <taxon>Pseudomonadota</taxon>
        <taxon>Betaproteobacteria</taxon>
        <taxon>Rhodocyclales</taxon>
        <taxon>Rhodocyclaceae</taxon>
        <taxon>Niveibacterium</taxon>
    </lineage>
</organism>
<dbReference type="InterPro" id="IPR007730">
    <property type="entry name" value="SPOR-like_dom"/>
</dbReference>
<protein>
    <submittedName>
        <fullName evidence="4">DedD protein</fullName>
    </submittedName>
</protein>
<keyword evidence="2" id="KW-0812">Transmembrane</keyword>
<dbReference type="RefSeq" id="WP_183636635.1">
    <property type="nucleotide sequence ID" value="NZ_BAABLE010000009.1"/>
</dbReference>
<dbReference type="Gene3D" id="3.30.70.1070">
    <property type="entry name" value="Sporulation related repeat"/>
    <property type="match status" value="1"/>
</dbReference>
<feature type="region of interest" description="Disordered" evidence="1">
    <location>
        <begin position="118"/>
        <end position="143"/>
    </location>
</feature>
<feature type="region of interest" description="Disordered" evidence="1">
    <location>
        <begin position="46"/>
        <end position="105"/>
    </location>
</feature>
<feature type="compositionally biased region" description="Low complexity" evidence="1">
    <location>
        <begin position="67"/>
        <end position="84"/>
    </location>
</feature>
<dbReference type="Proteomes" id="UP000561045">
    <property type="component" value="Unassembled WGS sequence"/>
</dbReference>
<comment type="caution">
    <text evidence="4">The sequence shown here is derived from an EMBL/GenBank/DDBJ whole genome shotgun (WGS) entry which is preliminary data.</text>
</comment>
<dbReference type="InterPro" id="IPR036680">
    <property type="entry name" value="SPOR-like_sf"/>
</dbReference>
<evidence type="ECO:0000259" key="3">
    <source>
        <dbReference type="PROSITE" id="PS51724"/>
    </source>
</evidence>
<evidence type="ECO:0000313" key="4">
    <source>
        <dbReference type="EMBL" id="MBB4014476.1"/>
    </source>
</evidence>
<sequence length="246" mass="24938">MAEARPAATAPEKDERRQLLIRGGVAAAVIGVLLVALLVWERAPDESAEPQPTGKSAAVPTPQQIRAASGEAAPAAQSAGLPVAESSPPVAQSEPTPMPAASEPAVAVDVAEETRGVTTEAPAEVPPARKAAPSSSASAEGTGGRVRLQAGEHIAGAPRLVVQAEPAPAGAKPPAGRAFALQAGVFSSAKNAEDLRARLELAGIPAQVESRVVVGPFKSRQDAEQAQNKLKTLGIARGQLVTVKQP</sequence>
<name>A0A840BUK3_9RHOO</name>
<feature type="transmembrane region" description="Helical" evidence="2">
    <location>
        <begin position="20"/>
        <end position="40"/>
    </location>
</feature>
<keyword evidence="5" id="KW-1185">Reference proteome</keyword>
<keyword evidence="2" id="KW-1133">Transmembrane helix</keyword>